<accession>A0A1Y1IGT1</accession>
<dbReference type="GO" id="GO:0005886">
    <property type="term" value="C:plasma membrane"/>
    <property type="evidence" value="ECO:0007669"/>
    <property type="project" value="UniProtKB-SubCell"/>
</dbReference>
<dbReference type="Pfam" id="PF00560">
    <property type="entry name" value="LRR_1"/>
    <property type="match status" value="6"/>
</dbReference>
<keyword evidence="5" id="KW-0325">Glycoprotein</keyword>
<dbReference type="OrthoDB" id="671703at2759"/>
<feature type="transmembrane region" description="Helical" evidence="6">
    <location>
        <begin position="475"/>
        <end position="498"/>
    </location>
</feature>
<gene>
    <name evidence="8" type="ORF">KFL_005960010</name>
</gene>
<keyword evidence="3" id="KW-0433">Leucine-rich repeat</keyword>
<dbReference type="SMART" id="SM00369">
    <property type="entry name" value="LRR_TYP"/>
    <property type="match status" value="6"/>
</dbReference>
<dbReference type="Pfam" id="PF13855">
    <property type="entry name" value="LRR_8"/>
    <property type="match status" value="1"/>
</dbReference>
<reference evidence="8 9" key="1">
    <citation type="journal article" date="2014" name="Nat. Commun.">
        <title>Klebsormidium flaccidum genome reveals primary factors for plant terrestrial adaptation.</title>
        <authorList>
            <person name="Hori K."/>
            <person name="Maruyama F."/>
            <person name="Fujisawa T."/>
            <person name="Togashi T."/>
            <person name="Yamamoto N."/>
            <person name="Seo M."/>
            <person name="Sato S."/>
            <person name="Yamada T."/>
            <person name="Mori H."/>
            <person name="Tajima N."/>
            <person name="Moriyama T."/>
            <person name="Ikeuchi M."/>
            <person name="Watanabe M."/>
            <person name="Wada H."/>
            <person name="Kobayashi K."/>
            <person name="Saito M."/>
            <person name="Masuda T."/>
            <person name="Sasaki-Sekimoto Y."/>
            <person name="Mashiguchi K."/>
            <person name="Awai K."/>
            <person name="Shimojima M."/>
            <person name="Masuda S."/>
            <person name="Iwai M."/>
            <person name="Nobusawa T."/>
            <person name="Narise T."/>
            <person name="Kondo S."/>
            <person name="Saito H."/>
            <person name="Sato R."/>
            <person name="Murakawa M."/>
            <person name="Ihara Y."/>
            <person name="Oshima-Yamada Y."/>
            <person name="Ohtaka K."/>
            <person name="Satoh M."/>
            <person name="Sonobe K."/>
            <person name="Ishii M."/>
            <person name="Ohtani R."/>
            <person name="Kanamori-Sato M."/>
            <person name="Honoki R."/>
            <person name="Miyazaki D."/>
            <person name="Mochizuki H."/>
            <person name="Umetsu J."/>
            <person name="Higashi K."/>
            <person name="Shibata D."/>
            <person name="Kamiya Y."/>
            <person name="Sato N."/>
            <person name="Nakamura Y."/>
            <person name="Tabata S."/>
            <person name="Ida S."/>
            <person name="Kurokawa K."/>
            <person name="Ohta H."/>
        </authorList>
    </citation>
    <scope>NUCLEOTIDE SEQUENCE [LARGE SCALE GENOMIC DNA]</scope>
    <source>
        <strain evidence="8 9">NIES-2285</strain>
    </source>
</reference>
<dbReference type="FunFam" id="3.80.10.10:FF:000041">
    <property type="entry name" value="LRR receptor-like serine/threonine-protein kinase ERECTA"/>
    <property type="match status" value="1"/>
</dbReference>
<dbReference type="InterPro" id="IPR032675">
    <property type="entry name" value="LRR_dom_sf"/>
</dbReference>
<evidence type="ECO:0000256" key="5">
    <source>
        <dbReference type="ARBA" id="ARBA00023180"/>
    </source>
</evidence>
<dbReference type="InterPro" id="IPR052595">
    <property type="entry name" value="LRRC69/RLP"/>
</dbReference>
<protein>
    <submittedName>
        <fullName evidence="8">Uncharacterized protein</fullName>
    </submittedName>
</protein>
<dbReference type="FunFam" id="3.80.10.10:FF:000383">
    <property type="entry name" value="Leucine-rich repeat receptor protein kinase EMS1"/>
    <property type="match status" value="1"/>
</dbReference>
<dbReference type="InterPro" id="IPR003591">
    <property type="entry name" value="Leu-rich_rpt_typical-subtyp"/>
</dbReference>
<dbReference type="AlphaFoldDB" id="A0A1Y1IGT1"/>
<evidence type="ECO:0000256" key="7">
    <source>
        <dbReference type="SAM" id="SignalP"/>
    </source>
</evidence>
<sequence>MAVAVPLLCARMLVLTILCGCVMGGVHAATIEQFGNLVEGPLWNQTLINLSGKNLCGPIPPELGNLVNLVHLNLSSNAFNGSIPPHLSNLTNLAYLDLTYNNLAGPVPTELRTLTNLTYLSLSFNRLRSRPIPLELGSLTNLTGLYLGSNNFFGPIPSQLGNLTKVQYLDLASNRLSGPITQELCKLTNLTYLSLFNNRLSGGIPPDLRSLSQLTNLHLDSNQLSGPIPANLGSLTNLSDLYLHSNRLSGPVPPELGNLSNLTNLLLCGNNLSGPIPPSLGNLSKLVTLYLFSNNLTDTVCREVNLSLVENLTRLGLPCSPPPSLKHTNLTYLAQPVGSQSTKSLDLSLVPSSCKLVNLTGSHPHLESINFWGACSTGCVVSLAGTEASLSRSTKRKVCLSRISIFIGGDIPYQLYDQKFRFNNTLKNEQGLYYLADPDFVDTIDLGPEGRAYTGVGFSRVQSGNLCSNPEAKAVAAALFGAFTVALLLATFSIVVIARWRRRIRGSSVQERRSH</sequence>
<dbReference type="OMA" id="IECQLLH"/>
<evidence type="ECO:0000313" key="9">
    <source>
        <dbReference type="Proteomes" id="UP000054558"/>
    </source>
</evidence>
<keyword evidence="6" id="KW-0472">Membrane</keyword>
<dbReference type="EMBL" id="DF237545">
    <property type="protein sequence ID" value="GAQ90070.1"/>
    <property type="molecule type" value="Genomic_DNA"/>
</dbReference>
<comment type="subcellular location">
    <subcellularLocation>
        <location evidence="1">Cell membrane</location>
    </subcellularLocation>
</comment>
<keyword evidence="7" id="KW-0732">Signal</keyword>
<evidence type="ECO:0000256" key="2">
    <source>
        <dbReference type="ARBA" id="ARBA00022475"/>
    </source>
</evidence>
<feature type="non-terminal residue" evidence="8">
    <location>
        <position position="515"/>
    </location>
</feature>
<evidence type="ECO:0000256" key="3">
    <source>
        <dbReference type="ARBA" id="ARBA00022614"/>
    </source>
</evidence>
<evidence type="ECO:0000256" key="6">
    <source>
        <dbReference type="SAM" id="Phobius"/>
    </source>
</evidence>
<feature type="chain" id="PRO_5012733888" evidence="7">
    <location>
        <begin position="29"/>
        <end position="515"/>
    </location>
</feature>
<dbReference type="SUPFAM" id="SSF52058">
    <property type="entry name" value="L domain-like"/>
    <property type="match status" value="1"/>
</dbReference>
<dbReference type="PANTHER" id="PTHR48057:SF7">
    <property type="entry name" value="LEUCINE-RICH REPEAT SERINE_THREONINE-PROTEIN KINASE 1"/>
    <property type="match status" value="1"/>
</dbReference>
<feature type="signal peptide" evidence="7">
    <location>
        <begin position="1"/>
        <end position="28"/>
    </location>
</feature>
<evidence type="ECO:0000256" key="4">
    <source>
        <dbReference type="ARBA" id="ARBA00022737"/>
    </source>
</evidence>
<dbReference type="STRING" id="105231.A0A1Y1IGT1"/>
<dbReference type="InterPro" id="IPR001611">
    <property type="entry name" value="Leu-rich_rpt"/>
</dbReference>
<keyword evidence="2" id="KW-1003">Cell membrane</keyword>
<name>A0A1Y1IGT1_KLENI</name>
<dbReference type="Proteomes" id="UP000054558">
    <property type="component" value="Unassembled WGS sequence"/>
</dbReference>
<proteinExistence type="predicted"/>
<keyword evidence="6" id="KW-0812">Transmembrane</keyword>
<evidence type="ECO:0000256" key="1">
    <source>
        <dbReference type="ARBA" id="ARBA00004236"/>
    </source>
</evidence>
<dbReference type="PANTHER" id="PTHR48057">
    <property type="entry name" value="LEUCINE-RICH REPEAT SERINE/THREONINE-PROTEIN KINASE 1"/>
    <property type="match status" value="1"/>
</dbReference>
<evidence type="ECO:0000313" key="8">
    <source>
        <dbReference type="EMBL" id="GAQ90070.1"/>
    </source>
</evidence>
<dbReference type="Gene3D" id="3.80.10.10">
    <property type="entry name" value="Ribonuclease Inhibitor"/>
    <property type="match status" value="3"/>
</dbReference>
<keyword evidence="6" id="KW-1133">Transmembrane helix</keyword>
<dbReference type="SMART" id="SM00365">
    <property type="entry name" value="LRR_SD22"/>
    <property type="match status" value="6"/>
</dbReference>
<keyword evidence="9" id="KW-1185">Reference proteome</keyword>
<organism evidence="8 9">
    <name type="scientific">Klebsormidium nitens</name>
    <name type="common">Green alga</name>
    <name type="synonym">Ulothrix nitens</name>
    <dbReference type="NCBI Taxonomy" id="105231"/>
    <lineage>
        <taxon>Eukaryota</taxon>
        <taxon>Viridiplantae</taxon>
        <taxon>Streptophyta</taxon>
        <taxon>Klebsormidiophyceae</taxon>
        <taxon>Klebsormidiales</taxon>
        <taxon>Klebsormidiaceae</taxon>
        <taxon>Klebsormidium</taxon>
    </lineage>
</organism>
<keyword evidence="4" id="KW-0677">Repeat</keyword>